<dbReference type="EMBL" id="NIOF01000019">
    <property type="protein sequence ID" value="OWQ83855.1"/>
    <property type="molecule type" value="Genomic_DNA"/>
</dbReference>
<dbReference type="AlphaFoldDB" id="A0A246IUF4"/>
<proteinExistence type="predicted"/>
<gene>
    <name evidence="2" type="ORF">CDN99_25660</name>
</gene>
<evidence type="ECO:0000313" key="2">
    <source>
        <dbReference type="EMBL" id="OWQ83855.1"/>
    </source>
</evidence>
<comment type="caution">
    <text evidence="2">The sequence shown here is derived from an EMBL/GenBank/DDBJ whole genome shotgun (WGS) entry which is preliminary data.</text>
</comment>
<dbReference type="InterPro" id="IPR056906">
    <property type="entry name" value="ORF2/G2P_dom"/>
</dbReference>
<protein>
    <recommendedName>
        <fullName evidence="1">Replication-associated protein ORF2/G2P domain-containing protein</fullName>
    </recommendedName>
</protein>
<evidence type="ECO:0000259" key="1">
    <source>
        <dbReference type="Pfam" id="PF23343"/>
    </source>
</evidence>
<reference evidence="2 3" key="1">
    <citation type="journal article" date="2008" name="Int. J. Syst. Evol. Microbiol.">
        <title>Description of Roseateles aquatilis sp. nov. and Roseateles terrae sp. nov., in the class Betaproteobacteria, and emended description of the genus Roseateles.</title>
        <authorList>
            <person name="Gomila M."/>
            <person name="Bowien B."/>
            <person name="Falsen E."/>
            <person name="Moore E.R."/>
            <person name="Lalucat J."/>
        </authorList>
    </citation>
    <scope>NUCLEOTIDE SEQUENCE [LARGE SCALE GENOMIC DNA]</scope>
    <source>
        <strain evidence="2 3">CCUG 48205</strain>
    </source>
</reference>
<feature type="domain" description="Replication-associated protein ORF2/G2P" evidence="1">
    <location>
        <begin position="92"/>
        <end position="208"/>
    </location>
</feature>
<evidence type="ECO:0000313" key="3">
    <source>
        <dbReference type="Proteomes" id="UP000197468"/>
    </source>
</evidence>
<organism evidence="2 3">
    <name type="scientific">Roseateles aquatilis</name>
    <dbReference type="NCBI Taxonomy" id="431061"/>
    <lineage>
        <taxon>Bacteria</taxon>
        <taxon>Pseudomonadati</taxon>
        <taxon>Pseudomonadota</taxon>
        <taxon>Betaproteobacteria</taxon>
        <taxon>Burkholderiales</taxon>
        <taxon>Sphaerotilaceae</taxon>
        <taxon>Roseateles</taxon>
    </lineage>
</organism>
<name>A0A246IUF4_9BURK</name>
<sequence length="278" mass="31902">MLRLIDGIFYRGKRSDEYVLRSYHLGNGHKEAVITRQVVWEEQGPATLAELAMWELERVEFEDEKREANRLRAARRAKTQVRRRVKVLGLDALLTLTYRVNQQDLTLCKQHMKEFVRRVRRVLPGFVYVAAFERQKRGAWHVHMAIHRLPQSLPWAGVKVKSYNVIRAVWRSVVGDLGGNIDESRKKRWSKQSSGKLAAYLSKYMLKAFEEGDDWSNRYSGSAGVELPQAVVVRFKAYSMAELVALAYGEVADGPCECMTWLDGYGDTFFLSTEGPPA</sequence>
<dbReference type="Proteomes" id="UP000197468">
    <property type="component" value="Unassembled WGS sequence"/>
</dbReference>
<dbReference type="Pfam" id="PF23343">
    <property type="entry name" value="REP_ORF2-G2P"/>
    <property type="match status" value="1"/>
</dbReference>
<keyword evidence="3" id="KW-1185">Reference proteome</keyword>
<dbReference type="RefSeq" id="WP_088388181.1">
    <property type="nucleotide sequence ID" value="NZ_NIOF01000019.1"/>
</dbReference>
<dbReference type="OrthoDB" id="3173306at2"/>
<accession>A0A246IUF4</accession>